<dbReference type="EMBL" id="JASCZI010271880">
    <property type="protein sequence ID" value="MED6216594.1"/>
    <property type="molecule type" value="Genomic_DNA"/>
</dbReference>
<dbReference type="Proteomes" id="UP001341840">
    <property type="component" value="Unassembled WGS sequence"/>
</dbReference>
<comment type="caution">
    <text evidence="1">The sequence shown here is derived from an EMBL/GenBank/DDBJ whole genome shotgun (WGS) entry which is preliminary data.</text>
</comment>
<evidence type="ECO:0000313" key="2">
    <source>
        <dbReference type="Proteomes" id="UP001341840"/>
    </source>
</evidence>
<organism evidence="1 2">
    <name type="scientific">Stylosanthes scabra</name>
    <dbReference type="NCBI Taxonomy" id="79078"/>
    <lineage>
        <taxon>Eukaryota</taxon>
        <taxon>Viridiplantae</taxon>
        <taxon>Streptophyta</taxon>
        <taxon>Embryophyta</taxon>
        <taxon>Tracheophyta</taxon>
        <taxon>Spermatophyta</taxon>
        <taxon>Magnoliopsida</taxon>
        <taxon>eudicotyledons</taxon>
        <taxon>Gunneridae</taxon>
        <taxon>Pentapetalae</taxon>
        <taxon>rosids</taxon>
        <taxon>fabids</taxon>
        <taxon>Fabales</taxon>
        <taxon>Fabaceae</taxon>
        <taxon>Papilionoideae</taxon>
        <taxon>50 kb inversion clade</taxon>
        <taxon>dalbergioids sensu lato</taxon>
        <taxon>Dalbergieae</taxon>
        <taxon>Pterocarpus clade</taxon>
        <taxon>Stylosanthes</taxon>
    </lineage>
</organism>
<keyword evidence="2" id="KW-1185">Reference proteome</keyword>
<proteinExistence type="predicted"/>
<sequence>MGLQQLKDFIMRSIGQQYRKQVQKVYYRYPHEMDEIFHFKRFRLRYDEDVALIRDWHIHLAMIPLLELYAVLIDEENNSEADLQSSEGARRNIRRLMLDLNKLFEESSEGFIRFQINQ</sequence>
<gene>
    <name evidence="1" type="ORF">PIB30_008889</name>
</gene>
<protein>
    <submittedName>
        <fullName evidence="1">Uncharacterized protein</fullName>
    </submittedName>
</protein>
<evidence type="ECO:0000313" key="1">
    <source>
        <dbReference type="EMBL" id="MED6216594.1"/>
    </source>
</evidence>
<reference evidence="1 2" key="1">
    <citation type="journal article" date="2023" name="Plants (Basel)">
        <title>Bridging the Gap: Combining Genomics and Transcriptomics Approaches to Understand Stylosanthes scabra, an Orphan Legume from the Brazilian Caatinga.</title>
        <authorList>
            <person name="Ferreira-Neto J.R.C."/>
            <person name="da Silva M.D."/>
            <person name="Binneck E."/>
            <person name="de Melo N.F."/>
            <person name="da Silva R.H."/>
            <person name="de Melo A.L.T.M."/>
            <person name="Pandolfi V."/>
            <person name="Bustamante F.O."/>
            <person name="Brasileiro-Vidal A.C."/>
            <person name="Benko-Iseppon A.M."/>
        </authorList>
    </citation>
    <scope>NUCLEOTIDE SEQUENCE [LARGE SCALE GENOMIC DNA]</scope>
    <source>
        <tissue evidence="1">Leaves</tissue>
    </source>
</reference>
<accession>A0ABU6Z2X0</accession>
<name>A0ABU6Z2X0_9FABA</name>